<proteinExistence type="predicted"/>
<geneLocation type="plasmid" evidence="3 4">
    <name>pJCM6399</name>
</geneLocation>
<keyword evidence="2" id="KW-1133">Transmembrane helix</keyword>
<feature type="region of interest" description="Disordered" evidence="1">
    <location>
        <begin position="113"/>
        <end position="136"/>
    </location>
</feature>
<accession>A0A9W4B9I4</accession>
<dbReference type="Proteomes" id="UP000465785">
    <property type="component" value="Plasmid pJCM6399"/>
</dbReference>
<dbReference type="RefSeq" id="WP_163738734.1">
    <property type="nucleotide sequence ID" value="NZ_AP022602.1"/>
</dbReference>
<dbReference type="EMBL" id="AP022602">
    <property type="protein sequence ID" value="BBY96382.1"/>
    <property type="molecule type" value="Genomic_DNA"/>
</dbReference>
<dbReference type="AlphaFoldDB" id="A0A9W4B9I4"/>
<name>A0A9W4B9I4_9MYCO</name>
<protein>
    <submittedName>
        <fullName evidence="3">Uncharacterized protein</fullName>
    </submittedName>
</protein>
<keyword evidence="3" id="KW-0614">Plasmid</keyword>
<sequence>MKIVLTVAAGVAVGLTVVVAVLVQILVQLAPLLAVVALAALVLRLVRRRSSGRAFRTEPWAPYPTVPTQAPAAAPVTAALPSAESAPVEELHLRWGTPAVEDLDAIPTIAARGAGTQVRHARAGSRPSRAARGRRP</sequence>
<keyword evidence="2" id="KW-0472">Membrane</keyword>
<keyword evidence="4" id="KW-1185">Reference proteome</keyword>
<dbReference type="KEGG" id="mgau:MGALJ_60510"/>
<evidence type="ECO:0000313" key="4">
    <source>
        <dbReference type="Proteomes" id="UP000465785"/>
    </source>
</evidence>
<evidence type="ECO:0000256" key="2">
    <source>
        <dbReference type="SAM" id="Phobius"/>
    </source>
</evidence>
<evidence type="ECO:0000256" key="1">
    <source>
        <dbReference type="SAM" id="MobiDB-lite"/>
    </source>
</evidence>
<feature type="compositionally biased region" description="Basic residues" evidence="1">
    <location>
        <begin position="119"/>
        <end position="136"/>
    </location>
</feature>
<evidence type="ECO:0000313" key="3">
    <source>
        <dbReference type="EMBL" id="BBY96382.1"/>
    </source>
</evidence>
<reference evidence="3 4" key="1">
    <citation type="journal article" date="2019" name="Emerg. Microbes Infect.">
        <title>Comprehensive subspecies identification of 175 nontuberculous mycobacteria species based on 7547 genomic profiles.</title>
        <authorList>
            <person name="Matsumoto Y."/>
            <person name="Kinjo T."/>
            <person name="Motooka D."/>
            <person name="Nabeya D."/>
            <person name="Jung N."/>
            <person name="Uechi K."/>
            <person name="Horii T."/>
            <person name="Iida T."/>
            <person name="Fujita J."/>
            <person name="Nakamura S."/>
        </authorList>
    </citation>
    <scope>NUCLEOTIDE SEQUENCE [LARGE SCALE GENOMIC DNA]</scope>
    <source>
        <strain evidence="3 4">JCM 6399</strain>
        <plasmid evidence="3">pJCM6399</plasmid>
    </source>
</reference>
<feature type="transmembrane region" description="Helical" evidence="2">
    <location>
        <begin position="30"/>
        <end position="46"/>
    </location>
</feature>
<gene>
    <name evidence="3" type="ORF">MGALJ_60510</name>
</gene>
<keyword evidence="2" id="KW-0812">Transmembrane</keyword>
<organism evidence="3 4">
    <name type="scientific">Mycobacterium gallinarum</name>
    <dbReference type="NCBI Taxonomy" id="39689"/>
    <lineage>
        <taxon>Bacteria</taxon>
        <taxon>Bacillati</taxon>
        <taxon>Actinomycetota</taxon>
        <taxon>Actinomycetes</taxon>
        <taxon>Mycobacteriales</taxon>
        <taxon>Mycobacteriaceae</taxon>
        <taxon>Mycobacterium</taxon>
    </lineage>
</organism>